<dbReference type="Proteomes" id="UP001482620">
    <property type="component" value="Unassembled WGS sequence"/>
</dbReference>
<evidence type="ECO:0000313" key="2">
    <source>
        <dbReference type="EMBL" id="MEQ2253098.1"/>
    </source>
</evidence>
<name>A0ABV0V6W6_9TELE</name>
<accession>A0ABV0V6W6</accession>
<evidence type="ECO:0000313" key="3">
    <source>
        <dbReference type="Proteomes" id="UP001482620"/>
    </source>
</evidence>
<reference evidence="2 3" key="1">
    <citation type="submission" date="2021-06" db="EMBL/GenBank/DDBJ databases">
        <authorList>
            <person name="Palmer J.M."/>
        </authorList>
    </citation>
    <scope>NUCLEOTIDE SEQUENCE [LARGE SCALE GENOMIC DNA]</scope>
    <source>
        <strain evidence="3">if_2019</strain>
        <tissue evidence="2">Muscle</tissue>
    </source>
</reference>
<feature type="region of interest" description="Disordered" evidence="1">
    <location>
        <begin position="1"/>
        <end position="36"/>
    </location>
</feature>
<keyword evidence="3" id="KW-1185">Reference proteome</keyword>
<feature type="compositionally biased region" description="Basic and acidic residues" evidence="1">
    <location>
        <begin position="1"/>
        <end position="10"/>
    </location>
</feature>
<dbReference type="EMBL" id="JAHRIQ010096627">
    <property type="protein sequence ID" value="MEQ2253098.1"/>
    <property type="molecule type" value="Genomic_DNA"/>
</dbReference>
<evidence type="ECO:0000256" key="1">
    <source>
        <dbReference type="SAM" id="MobiDB-lite"/>
    </source>
</evidence>
<feature type="compositionally biased region" description="Basic and acidic residues" evidence="1">
    <location>
        <begin position="17"/>
        <end position="33"/>
    </location>
</feature>
<protein>
    <recommendedName>
        <fullName evidence="4">60S ribosomal protein L29</fullName>
    </recommendedName>
</protein>
<organism evidence="2 3">
    <name type="scientific">Ilyodon furcidens</name>
    <name type="common">goldbreast splitfin</name>
    <dbReference type="NCBI Taxonomy" id="33524"/>
    <lineage>
        <taxon>Eukaryota</taxon>
        <taxon>Metazoa</taxon>
        <taxon>Chordata</taxon>
        <taxon>Craniata</taxon>
        <taxon>Vertebrata</taxon>
        <taxon>Euteleostomi</taxon>
        <taxon>Actinopterygii</taxon>
        <taxon>Neopterygii</taxon>
        <taxon>Teleostei</taxon>
        <taxon>Neoteleostei</taxon>
        <taxon>Acanthomorphata</taxon>
        <taxon>Ovalentaria</taxon>
        <taxon>Atherinomorphae</taxon>
        <taxon>Cyprinodontiformes</taxon>
        <taxon>Goodeidae</taxon>
        <taxon>Ilyodon</taxon>
    </lineage>
</organism>
<evidence type="ECO:0008006" key="4">
    <source>
        <dbReference type="Google" id="ProtNLM"/>
    </source>
</evidence>
<sequence length="112" mass="12968">MFLDCGRKPEYPGGEPTHAHGEHANSMQKDPRPGVKPRTFLLQGNCSHCTVAQLVALYLQLAIYLSGNKYERKNGWEKNINKTHLSKRIKANRENYNYKMRRAQRQIIKAKD</sequence>
<comment type="caution">
    <text evidence="2">The sequence shown here is derived from an EMBL/GenBank/DDBJ whole genome shotgun (WGS) entry which is preliminary data.</text>
</comment>
<proteinExistence type="predicted"/>
<gene>
    <name evidence="2" type="ORF">ILYODFUR_028634</name>
</gene>